<dbReference type="Proteomes" id="UP001238163">
    <property type="component" value="Unassembled WGS sequence"/>
</dbReference>
<gene>
    <name evidence="5" type="ORF">J3R75_001105</name>
</gene>
<dbReference type="EC" id="3.1.3.18" evidence="4"/>
<accession>A0AAE3VEU7</accession>
<dbReference type="RefSeq" id="WP_307260339.1">
    <property type="nucleotide sequence ID" value="NZ_JAUSVL010000001.1"/>
</dbReference>
<evidence type="ECO:0000256" key="4">
    <source>
        <dbReference type="ARBA" id="ARBA00013078"/>
    </source>
</evidence>
<comment type="caution">
    <text evidence="5">The sequence shown here is derived from an EMBL/GenBank/DDBJ whole genome shotgun (WGS) entry which is preliminary data.</text>
</comment>
<comment type="similarity">
    <text evidence="3">Belongs to the HAD-like hydrolase superfamily. CbbY/CbbZ/Gph/YieH family.</text>
</comment>
<dbReference type="PANTHER" id="PTHR43434:SF1">
    <property type="entry name" value="PHOSPHOGLYCOLATE PHOSPHATASE"/>
    <property type="match status" value="1"/>
</dbReference>
<protein>
    <recommendedName>
        <fullName evidence="4">phosphoglycolate phosphatase</fullName>
        <ecNumber evidence="4">3.1.3.18</ecNumber>
    </recommendedName>
</protein>
<reference evidence="5" key="1">
    <citation type="submission" date="2023-07" db="EMBL/GenBank/DDBJ databases">
        <title>Genomic Encyclopedia of Type Strains, Phase IV (KMG-IV): sequencing the most valuable type-strain genomes for metagenomic binning, comparative biology and taxonomic classification.</title>
        <authorList>
            <person name="Goeker M."/>
        </authorList>
    </citation>
    <scope>NUCLEOTIDE SEQUENCE</scope>
    <source>
        <strain evidence="5">DSM 24202</strain>
    </source>
</reference>
<dbReference type="InterPro" id="IPR041492">
    <property type="entry name" value="HAD_2"/>
</dbReference>
<sequence>MDYVSELKKLQRKHDFFIGFDSDGCIFDTMEIKQKECFCPAFIKHFGLQAASKYAREVWLFVNLYSKTRGCNRYLAVQRALQLIGEWSVFIARDIYMTNIPSLDAWIKEESKLGIPALKAKVAASGDEALAKILAWSLEVDVRIKDMVFGVPPFPGVRESLAQLQGKADMIVVSQTPVEALTREWEEHHIDHYVDFIAGQEAGTKTEHLTLAAKDKYPAEKILMIGDAPGDFKAAKGNAALFFPVIPGEEEKSWERFHQEAIGKFFAGTFAGAYQQELLAEFDRALPEHPSWS</sequence>
<dbReference type="InterPro" id="IPR036412">
    <property type="entry name" value="HAD-like_sf"/>
</dbReference>
<dbReference type="EMBL" id="JAUSVL010000001">
    <property type="protein sequence ID" value="MDQ0288998.1"/>
    <property type="molecule type" value="Genomic_DNA"/>
</dbReference>
<dbReference type="GO" id="GO:0008967">
    <property type="term" value="F:phosphoglycolate phosphatase activity"/>
    <property type="evidence" value="ECO:0007669"/>
    <property type="project" value="UniProtKB-EC"/>
</dbReference>
<comment type="catalytic activity">
    <reaction evidence="1">
        <text>2-phosphoglycolate + H2O = glycolate + phosphate</text>
        <dbReference type="Rhea" id="RHEA:14369"/>
        <dbReference type="ChEBI" id="CHEBI:15377"/>
        <dbReference type="ChEBI" id="CHEBI:29805"/>
        <dbReference type="ChEBI" id="CHEBI:43474"/>
        <dbReference type="ChEBI" id="CHEBI:58033"/>
        <dbReference type="EC" id="3.1.3.18"/>
    </reaction>
</comment>
<dbReference type="GO" id="GO:0005829">
    <property type="term" value="C:cytosol"/>
    <property type="evidence" value="ECO:0007669"/>
    <property type="project" value="TreeGrafter"/>
</dbReference>
<proteinExistence type="inferred from homology"/>
<dbReference type="InterPro" id="IPR023214">
    <property type="entry name" value="HAD_sf"/>
</dbReference>
<dbReference type="PANTHER" id="PTHR43434">
    <property type="entry name" value="PHOSPHOGLYCOLATE PHOSPHATASE"/>
    <property type="match status" value="1"/>
</dbReference>
<evidence type="ECO:0000313" key="6">
    <source>
        <dbReference type="Proteomes" id="UP001238163"/>
    </source>
</evidence>
<dbReference type="SUPFAM" id="SSF56784">
    <property type="entry name" value="HAD-like"/>
    <property type="match status" value="1"/>
</dbReference>
<organism evidence="5 6">
    <name type="scientific">Oligosphaera ethanolica</name>
    <dbReference type="NCBI Taxonomy" id="760260"/>
    <lineage>
        <taxon>Bacteria</taxon>
        <taxon>Pseudomonadati</taxon>
        <taxon>Lentisphaerota</taxon>
        <taxon>Oligosphaeria</taxon>
        <taxon>Oligosphaerales</taxon>
        <taxon>Oligosphaeraceae</taxon>
        <taxon>Oligosphaera</taxon>
    </lineage>
</organism>
<evidence type="ECO:0000313" key="5">
    <source>
        <dbReference type="EMBL" id="MDQ0288998.1"/>
    </source>
</evidence>
<comment type="pathway">
    <text evidence="2">Organic acid metabolism; glycolate biosynthesis; glycolate from 2-phosphoglycolate: step 1/1.</text>
</comment>
<dbReference type="Gene3D" id="3.40.50.1000">
    <property type="entry name" value="HAD superfamily/HAD-like"/>
    <property type="match status" value="1"/>
</dbReference>
<name>A0AAE3VEU7_9BACT</name>
<dbReference type="Pfam" id="PF13419">
    <property type="entry name" value="HAD_2"/>
    <property type="match status" value="1"/>
</dbReference>
<dbReference type="GO" id="GO:0006281">
    <property type="term" value="P:DNA repair"/>
    <property type="evidence" value="ECO:0007669"/>
    <property type="project" value="TreeGrafter"/>
</dbReference>
<evidence type="ECO:0000256" key="3">
    <source>
        <dbReference type="ARBA" id="ARBA00006171"/>
    </source>
</evidence>
<keyword evidence="6" id="KW-1185">Reference proteome</keyword>
<evidence type="ECO:0000256" key="1">
    <source>
        <dbReference type="ARBA" id="ARBA00000830"/>
    </source>
</evidence>
<dbReference type="AlphaFoldDB" id="A0AAE3VEU7"/>
<dbReference type="InterPro" id="IPR050155">
    <property type="entry name" value="HAD-like_hydrolase_sf"/>
</dbReference>
<evidence type="ECO:0000256" key="2">
    <source>
        <dbReference type="ARBA" id="ARBA00004818"/>
    </source>
</evidence>
<keyword evidence="5" id="KW-0378">Hydrolase</keyword>